<dbReference type="NCBIfam" id="TIGR03362">
    <property type="entry name" value="VI_chp_7"/>
    <property type="match status" value="1"/>
</dbReference>
<accession>A0AAJ5MLZ1</accession>
<feature type="domain" description="ImpA N-terminal" evidence="1">
    <location>
        <begin position="18"/>
        <end position="127"/>
    </location>
</feature>
<dbReference type="InterPro" id="IPR010657">
    <property type="entry name" value="ImpA_N"/>
</dbReference>
<dbReference type="Pfam" id="PF06812">
    <property type="entry name" value="ImpA_N"/>
    <property type="match status" value="1"/>
</dbReference>
<dbReference type="EMBL" id="CP083803">
    <property type="protein sequence ID" value="UXZ45583.1"/>
    <property type="molecule type" value="Genomic_DNA"/>
</dbReference>
<dbReference type="RefSeq" id="WP_263159489.1">
    <property type="nucleotide sequence ID" value="NZ_CP083803.1"/>
</dbReference>
<dbReference type="PANTHER" id="PTHR37024">
    <property type="entry name" value="TYPE VI SECRETION SYSTEM DUF2094 AND IMPA-RELATED DOMAIN PROTEIN"/>
    <property type="match status" value="1"/>
</dbReference>
<evidence type="ECO:0000259" key="1">
    <source>
        <dbReference type="Pfam" id="PF06812"/>
    </source>
</evidence>
<dbReference type="InterPro" id="IPR017739">
    <property type="entry name" value="T6SS-assoc_VCA0119"/>
</dbReference>
<dbReference type="PANTHER" id="PTHR37024:SF5">
    <property type="entry name" value="IMPA N-TERMINAL DOMAIN-CONTAINING PROTEIN"/>
    <property type="match status" value="1"/>
</dbReference>
<evidence type="ECO:0000313" key="2">
    <source>
        <dbReference type="EMBL" id="UXZ45583.1"/>
    </source>
</evidence>
<gene>
    <name evidence="2" type="primary">tssA</name>
    <name evidence="2" type="ORF">K7K07_00925</name>
</gene>
<protein>
    <submittedName>
        <fullName evidence="2">Type VI secretion system protein TssA</fullName>
    </submittedName>
</protein>
<dbReference type="Pfam" id="PF16989">
    <property type="entry name" value="T6SS_VasJ"/>
    <property type="match status" value="1"/>
</dbReference>
<evidence type="ECO:0000313" key="3">
    <source>
        <dbReference type="Proteomes" id="UP001209279"/>
    </source>
</evidence>
<organism evidence="2 3">
    <name type="scientific">Pseudomonas soli</name>
    <dbReference type="NCBI Taxonomy" id="1306993"/>
    <lineage>
        <taxon>Bacteria</taxon>
        <taxon>Pseudomonadati</taxon>
        <taxon>Pseudomonadota</taxon>
        <taxon>Gammaproteobacteria</taxon>
        <taxon>Pseudomonadales</taxon>
        <taxon>Pseudomonadaceae</taxon>
        <taxon>Pseudomonas</taxon>
    </lineage>
</organism>
<dbReference type="AlphaFoldDB" id="A0AAJ5MLZ1"/>
<name>A0AAJ5MLZ1_9PSED</name>
<sequence length="518" mass="58431">MSYSSKLTARYLDLGKNAVSPSSFGGEDVRFSTEFEALEGELSRAQSIHVSGQVDWLKILENSEALLRDQSKDLRVASWLTWALFQRESYAGLLAGISLLRELCEQHWDNVHPAKPRTRSAAISWLVPRLEQALGADIAIKEQLPLFQQMVEQLGGLEATLSARLGDDAPLLLPICRSLKGQVQRSASNEPQPGAVGAIVAQVKQAATQLFTPGEPVENEKDASKALRAQQEQGRQLCVWWQRQKATDLRALRLNRTLLWLPIEAMPERNAENVTALRGLPADKLKSYKERFEQGHYADLLVELESSVAKAPFWFDGQRLVWECCQALSVEAGMREVEMNFASLLQRLPSVIELKFHDGAPFADPETRAWIAAQVIPHLQAEVSQPVAEPGERQAPWEQALEVVLPILRKDGLKTAVQQLKQQMQGTHGGRERFFWQLSQARLCYAAKKYELAKTQLEALDEQLRQAGLDAWEPDLSLQVLHLLHSCCELLPQNHVVRERKDEIYRRLCHLDLEVVLE</sequence>
<proteinExistence type="predicted"/>
<reference evidence="2" key="1">
    <citation type="submission" date="2021-08" db="EMBL/GenBank/DDBJ databases">
        <authorList>
            <person name="Yaryura P.M."/>
            <person name="Bianco M.I."/>
            <person name="Morais C."/>
            <person name="Setubal J.C."/>
        </authorList>
    </citation>
    <scope>NUCLEOTIDE SEQUENCE</scope>
    <source>
        <strain evidence="2">AP1</strain>
    </source>
</reference>
<dbReference type="Proteomes" id="UP001209279">
    <property type="component" value="Chromosome"/>
</dbReference>